<feature type="compositionally biased region" description="Polar residues" evidence="1">
    <location>
        <begin position="293"/>
        <end position="309"/>
    </location>
</feature>
<organism evidence="2 3">
    <name type="scientific">Cladophialophora carrionii</name>
    <dbReference type="NCBI Taxonomy" id="86049"/>
    <lineage>
        <taxon>Eukaryota</taxon>
        <taxon>Fungi</taxon>
        <taxon>Dikarya</taxon>
        <taxon>Ascomycota</taxon>
        <taxon>Pezizomycotina</taxon>
        <taxon>Eurotiomycetes</taxon>
        <taxon>Chaetothyriomycetidae</taxon>
        <taxon>Chaetothyriales</taxon>
        <taxon>Herpotrichiellaceae</taxon>
        <taxon>Cladophialophora</taxon>
    </lineage>
</organism>
<proteinExistence type="predicted"/>
<dbReference type="SUPFAM" id="SSF46689">
    <property type="entry name" value="Homeodomain-like"/>
    <property type="match status" value="1"/>
</dbReference>
<dbReference type="OrthoDB" id="5598695at2759"/>
<dbReference type="Gene3D" id="1.10.10.10">
    <property type="entry name" value="Winged helix-like DNA-binding domain superfamily/Winged helix DNA-binding domain"/>
    <property type="match status" value="1"/>
</dbReference>
<accession>A0A1C1CV41</accession>
<name>A0A1C1CV41_9EURO</name>
<evidence type="ECO:0000256" key="1">
    <source>
        <dbReference type="SAM" id="MobiDB-lite"/>
    </source>
</evidence>
<reference evidence="3" key="1">
    <citation type="submission" date="2015-07" db="EMBL/GenBank/DDBJ databases">
        <authorList>
            <person name="Teixeira M.M."/>
            <person name="Souza R.C."/>
            <person name="Almeida L.G."/>
            <person name="Vicente V.A."/>
            <person name="de Hoog S."/>
            <person name="Bocca A.L."/>
            <person name="de Almeida S.R."/>
            <person name="Vasconcelos A.T."/>
            <person name="Felipe M.S."/>
        </authorList>
    </citation>
    <scope>NUCLEOTIDE SEQUENCE [LARGE SCALE GENOMIC DNA]</scope>
    <source>
        <strain evidence="3">KSF</strain>
    </source>
</reference>
<protein>
    <submittedName>
        <fullName evidence="2">Uncharacterized protein</fullName>
    </submittedName>
</protein>
<feature type="compositionally biased region" description="Low complexity" evidence="1">
    <location>
        <begin position="59"/>
        <end position="74"/>
    </location>
</feature>
<dbReference type="InterPro" id="IPR036388">
    <property type="entry name" value="WH-like_DNA-bd_sf"/>
</dbReference>
<dbReference type="AlphaFoldDB" id="A0A1C1CV41"/>
<feature type="region of interest" description="Disordered" evidence="1">
    <location>
        <begin position="293"/>
        <end position="379"/>
    </location>
</feature>
<dbReference type="VEuPathDB" id="FungiDB:CLCR_09940"/>
<dbReference type="STRING" id="86049.A0A1C1CV41"/>
<dbReference type="InterPro" id="IPR009057">
    <property type="entry name" value="Homeodomain-like_sf"/>
</dbReference>
<feature type="region of interest" description="Disordered" evidence="1">
    <location>
        <begin position="256"/>
        <end position="277"/>
    </location>
</feature>
<dbReference type="eggNOG" id="ENOG502R6VN">
    <property type="taxonomic scope" value="Eukaryota"/>
</dbReference>
<dbReference type="Proteomes" id="UP000094526">
    <property type="component" value="Unassembled WGS sequence"/>
</dbReference>
<feature type="region of interest" description="Disordered" evidence="1">
    <location>
        <begin position="1"/>
        <end position="104"/>
    </location>
</feature>
<sequence>MAAQQSISGHREPYEPPMAAISYIKNRYPSPPNRPGKNFGGVQSEGKANDSAVCPPVPILTLSPPSSLPLSRSSTETNIEAAPSSYAEPSNANEDRPGLISGLTRDDEQKAVILNQFQVDRMLQEFVEHNDCELLRSPTELYWLPVRGIDKHLRLVDATELLRRLEVLRDYRLPWAKSLVDCDESVVASIDTPTSGCPKPWSDIRRMAIAGLLEQYPPEDMAGLLGGIRRHLYRGQHSKLQFQPVWKDAQPVLEQTETARPVRSKKEPASDNPGKITIKISARALAIPDNKQRASTACSSSQNCTSSEATSEDDASVARPPEPPIGTTLESRATKRKASRTLEDDPPVASPPQKRARVTGESSATKRHKTRDGSTTRVISPSERFGLAIKKFFAARSPAKDDFGHFKGAIMPAGGPDANLAPLDETTHPDFQASLDKQRAGAKLGDTADLHESEIRLCRLLDMPAAQYKCQKARSFVGLAMWIEYNEQRRQTETARPPARMQAFNKTQLQQCCNVDVNKASRLWIAFKAWGWLGDEEMVKSVPTGLLEMFPRDYRLGWLREMQKFEREKVPEADRSKCVDWDLGRA</sequence>
<gene>
    <name evidence="2" type="ORF">CLCR_09940</name>
</gene>
<dbReference type="VEuPathDB" id="FungiDB:G647_03773"/>
<dbReference type="EMBL" id="LGRB01000008">
    <property type="protein sequence ID" value="OCT52369.1"/>
    <property type="molecule type" value="Genomic_DNA"/>
</dbReference>
<keyword evidence="3" id="KW-1185">Reference proteome</keyword>
<comment type="caution">
    <text evidence="2">The sequence shown here is derived from an EMBL/GenBank/DDBJ whole genome shotgun (WGS) entry which is preliminary data.</text>
</comment>
<evidence type="ECO:0000313" key="3">
    <source>
        <dbReference type="Proteomes" id="UP000094526"/>
    </source>
</evidence>
<evidence type="ECO:0000313" key="2">
    <source>
        <dbReference type="EMBL" id="OCT52369.1"/>
    </source>
</evidence>